<evidence type="ECO:0000256" key="1">
    <source>
        <dbReference type="ARBA" id="ARBA00022603"/>
    </source>
</evidence>
<proteinExistence type="predicted"/>
<dbReference type="InterPro" id="IPR001537">
    <property type="entry name" value="SpoU_MeTrfase"/>
</dbReference>
<feature type="domain" description="tRNA/rRNA methyltransferase SpoU type" evidence="3">
    <location>
        <begin position="98"/>
        <end position="233"/>
    </location>
</feature>
<dbReference type="EMBL" id="PFOB01000047">
    <property type="protein sequence ID" value="PIZ62678.1"/>
    <property type="molecule type" value="Genomic_DNA"/>
</dbReference>
<dbReference type="InterPro" id="IPR029028">
    <property type="entry name" value="Alpha/beta_knot_MTases"/>
</dbReference>
<dbReference type="CDD" id="cd18082">
    <property type="entry name" value="SpoU-like_family"/>
    <property type="match status" value="1"/>
</dbReference>
<dbReference type="AlphaFoldDB" id="A0A2M7TXZ1"/>
<dbReference type="PANTHER" id="PTHR43191">
    <property type="entry name" value="RRNA METHYLTRANSFERASE 3"/>
    <property type="match status" value="1"/>
</dbReference>
<evidence type="ECO:0000256" key="2">
    <source>
        <dbReference type="ARBA" id="ARBA00022679"/>
    </source>
</evidence>
<dbReference type="GO" id="GO:0032259">
    <property type="term" value="P:methylation"/>
    <property type="evidence" value="ECO:0007669"/>
    <property type="project" value="UniProtKB-KW"/>
</dbReference>
<dbReference type="Proteomes" id="UP000228503">
    <property type="component" value="Unassembled WGS sequence"/>
</dbReference>
<dbReference type="GO" id="GO:0006396">
    <property type="term" value="P:RNA processing"/>
    <property type="evidence" value="ECO:0007669"/>
    <property type="project" value="InterPro"/>
</dbReference>
<dbReference type="InterPro" id="IPR029026">
    <property type="entry name" value="tRNA_m1G_MTases_N"/>
</dbReference>
<keyword evidence="1 4" id="KW-0489">Methyltransferase</keyword>
<comment type="caution">
    <text evidence="4">The sequence shown here is derived from an EMBL/GenBank/DDBJ whole genome shotgun (WGS) entry which is preliminary data.</text>
</comment>
<evidence type="ECO:0000259" key="3">
    <source>
        <dbReference type="Pfam" id="PF00588"/>
    </source>
</evidence>
<sequence>MGIKLQTYQKKFEHSYSFGPFATIELMRYHPENIKKVIIHTKSDKNAGVQKIKNFCEQIRIAIETNDGLLKNLSGKDNVYVAGIFSKFPNPLSAKENHLMLDHPSETGNLGTIIRTMLGYNIHNLAIIRPGVDIFDPKVIRASMGALFKIQFEYFDSIEHYRERFENNLYSFMNDGSHTLQDIVFEKPYTLIFGGESAGLPGSYKKISKTIRIQQSSEIDSLNLAVAVGIGLYENSIKKK</sequence>
<organism evidence="4 5">
    <name type="scientific">Candidatus Roizmanbacteria bacterium CG_4_10_14_0_2_um_filter_39_13</name>
    <dbReference type="NCBI Taxonomy" id="1974825"/>
    <lineage>
        <taxon>Bacteria</taxon>
        <taxon>Candidatus Roizmaniibacteriota</taxon>
    </lineage>
</organism>
<gene>
    <name evidence="4" type="ORF">COY16_03620</name>
</gene>
<dbReference type="Pfam" id="PF00588">
    <property type="entry name" value="SpoU_methylase"/>
    <property type="match status" value="1"/>
</dbReference>
<protein>
    <submittedName>
        <fullName evidence="4">TrmH family RNA methyltransferase</fullName>
    </submittedName>
</protein>
<reference evidence="5" key="1">
    <citation type="submission" date="2017-09" db="EMBL/GenBank/DDBJ databases">
        <title>Depth-based differentiation of microbial function through sediment-hosted aquifers and enrichment of novel symbionts in the deep terrestrial subsurface.</title>
        <authorList>
            <person name="Probst A.J."/>
            <person name="Ladd B."/>
            <person name="Jarett J.K."/>
            <person name="Geller-Mcgrath D.E."/>
            <person name="Sieber C.M.K."/>
            <person name="Emerson J.B."/>
            <person name="Anantharaman K."/>
            <person name="Thomas B.C."/>
            <person name="Malmstrom R."/>
            <person name="Stieglmeier M."/>
            <person name="Klingl A."/>
            <person name="Woyke T."/>
            <person name="Ryan C.M."/>
            <person name="Banfield J.F."/>
        </authorList>
    </citation>
    <scope>NUCLEOTIDE SEQUENCE [LARGE SCALE GENOMIC DNA]</scope>
</reference>
<dbReference type="GO" id="GO:0003723">
    <property type="term" value="F:RNA binding"/>
    <property type="evidence" value="ECO:0007669"/>
    <property type="project" value="InterPro"/>
</dbReference>
<accession>A0A2M7TXZ1</accession>
<dbReference type="Gene3D" id="3.40.1280.10">
    <property type="match status" value="1"/>
</dbReference>
<dbReference type="GO" id="GO:0008173">
    <property type="term" value="F:RNA methyltransferase activity"/>
    <property type="evidence" value="ECO:0007669"/>
    <property type="project" value="InterPro"/>
</dbReference>
<name>A0A2M7TXZ1_9BACT</name>
<keyword evidence="2 4" id="KW-0808">Transferase</keyword>
<dbReference type="InterPro" id="IPR051259">
    <property type="entry name" value="rRNA_Methyltransferase"/>
</dbReference>
<dbReference type="SUPFAM" id="SSF75217">
    <property type="entry name" value="alpha/beta knot"/>
    <property type="match status" value="1"/>
</dbReference>
<evidence type="ECO:0000313" key="5">
    <source>
        <dbReference type="Proteomes" id="UP000228503"/>
    </source>
</evidence>
<evidence type="ECO:0000313" key="4">
    <source>
        <dbReference type="EMBL" id="PIZ62678.1"/>
    </source>
</evidence>
<dbReference type="PANTHER" id="PTHR43191:SF2">
    <property type="entry name" value="RRNA METHYLTRANSFERASE 3, MITOCHONDRIAL"/>
    <property type="match status" value="1"/>
</dbReference>